<protein>
    <submittedName>
        <fullName evidence="1">Uncharacterized protein</fullName>
    </submittedName>
</protein>
<comment type="caution">
    <text evidence="1">The sequence shown here is derived from an EMBL/GenBank/DDBJ whole genome shotgun (WGS) entry which is preliminary data.</text>
</comment>
<sequence length="223" mass="24561">MSQQAFVKLYQIIITGETHCNTALSANCVIGGKSYGLLQSLTAPDKPRDKSFKHITDTLQQHFLPKPLISAEHFRFHRRNRGESESVTHAEELAVSMETASREAHQLSGSLTRRPCSQASQVLHRAGRLKPKLFGVGDAVLARDYRGRERWTSGVVMAQSGPVSYTVDIGASEEWRRHADQLLSIPNQTAETQFTELPDNKNVSVPVQTSVNASCTGNQGTSC</sequence>
<reference evidence="1 2" key="1">
    <citation type="submission" date="2023-09" db="EMBL/GenBank/DDBJ databases">
        <authorList>
            <person name="Wang M."/>
        </authorList>
    </citation>
    <scope>NUCLEOTIDE SEQUENCE [LARGE SCALE GENOMIC DNA]</scope>
    <source>
        <strain evidence="1">GT-2023</strain>
        <tissue evidence="1">Liver</tissue>
    </source>
</reference>
<evidence type="ECO:0000313" key="1">
    <source>
        <dbReference type="EMBL" id="KAL1250466.1"/>
    </source>
</evidence>
<proteinExistence type="predicted"/>
<accession>A0ABR3LEL8</accession>
<keyword evidence="2" id="KW-1185">Reference proteome</keyword>
<evidence type="ECO:0000313" key="2">
    <source>
        <dbReference type="Proteomes" id="UP001558613"/>
    </source>
</evidence>
<dbReference type="Proteomes" id="UP001558613">
    <property type="component" value="Unassembled WGS sequence"/>
</dbReference>
<dbReference type="EMBL" id="JAYMGO010000022">
    <property type="protein sequence ID" value="KAL1250466.1"/>
    <property type="molecule type" value="Genomic_DNA"/>
</dbReference>
<name>A0ABR3LEL8_9TELE</name>
<organism evidence="1 2">
    <name type="scientific">Cirrhinus molitorella</name>
    <name type="common">mud carp</name>
    <dbReference type="NCBI Taxonomy" id="172907"/>
    <lineage>
        <taxon>Eukaryota</taxon>
        <taxon>Metazoa</taxon>
        <taxon>Chordata</taxon>
        <taxon>Craniata</taxon>
        <taxon>Vertebrata</taxon>
        <taxon>Euteleostomi</taxon>
        <taxon>Actinopterygii</taxon>
        <taxon>Neopterygii</taxon>
        <taxon>Teleostei</taxon>
        <taxon>Ostariophysi</taxon>
        <taxon>Cypriniformes</taxon>
        <taxon>Cyprinidae</taxon>
        <taxon>Labeoninae</taxon>
        <taxon>Labeonini</taxon>
        <taxon>Cirrhinus</taxon>
    </lineage>
</organism>
<gene>
    <name evidence="1" type="ORF">QQF64_018262</name>
</gene>